<dbReference type="KEGG" id="bman:114245681"/>
<evidence type="ECO:0000256" key="1">
    <source>
        <dbReference type="SAM" id="MobiDB-lite"/>
    </source>
</evidence>
<accession>A0A6J2JV70</accession>
<evidence type="ECO:0000313" key="3">
    <source>
        <dbReference type="RefSeq" id="XP_028033736.1"/>
    </source>
</evidence>
<feature type="region of interest" description="Disordered" evidence="1">
    <location>
        <begin position="68"/>
        <end position="131"/>
    </location>
</feature>
<dbReference type="AlphaFoldDB" id="A0A6J2JV70"/>
<gene>
    <name evidence="3" type="primary">LOC114245681</name>
</gene>
<keyword evidence="2" id="KW-1185">Reference proteome</keyword>
<sequence>MSVLKEQWRQPSSGCSREGAATTRSSPRRKTSSSQARAPSETPDSPIPSTSKGITVDSAFAELSMLNLDSDDEYSPQQDVTTRRISDSSKLDEPQLSYHILNNPSSPDATTTSTLDCDVSPDPSREIDDTASTTYDANSIQFDETSIAASEDTSVYCTTLKKKKKKNKLKMEQHRRDLGMWKASNVEVMKNLLNKSGNVDEQIKWEAIATARGLCTLTDNCTCGDCTRAKFLVGMADGDGGLGAAPIFNAISIGCQLQ</sequence>
<dbReference type="Proteomes" id="UP000504629">
    <property type="component" value="Unplaced"/>
</dbReference>
<dbReference type="GeneID" id="114245681"/>
<feature type="compositionally biased region" description="Polar residues" evidence="1">
    <location>
        <begin position="100"/>
        <end position="115"/>
    </location>
</feature>
<feature type="compositionally biased region" description="Basic and acidic residues" evidence="1">
    <location>
        <begin position="81"/>
        <end position="93"/>
    </location>
</feature>
<reference evidence="3" key="1">
    <citation type="submission" date="2025-08" db="UniProtKB">
        <authorList>
            <consortium name="RefSeq"/>
        </authorList>
    </citation>
    <scope>IDENTIFICATION</scope>
    <source>
        <tissue evidence="3">Silk gland</tissue>
    </source>
</reference>
<protein>
    <submittedName>
        <fullName evidence="3">Uncharacterized protein LOC114245681 isoform X1</fullName>
    </submittedName>
</protein>
<name>A0A6J2JV70_BOMMA</name>
<dbReference type="OrthoDB" id="7416705at2759"/>
<evidence type="ECO:0000313" key="2">
    <source>
        <dbReference type="Proteomes" id="UP000504629"/>
    </source>
</evidence>
<organism evidence="2 3">
    <name type="scientific">Bombyx mandarina</name>
    <name type="common">Wild silk moth</name>
    <name type="synonym">Wild silkworm</name>
    <dbReference type="NCBI Taxonomy" id="7092"/>
    <lineage>
        <taxon>Eukaryota</taxon>
        <taxon>Metazoa</taxon>
        <taxon>Ecdysozoa</taxon>
        <taxon>Arthropoda</taxon>
        <taxon>Hexapoda</taxon>
        <taxon>Insecta</taxon>
        <taxon>Pterygota</taxon>
        <taxon>Neoptera</taxon>
        <taxon>Endopterygota</taxon>
        <taxon>Lepidoptera</taxon>
        <taxon>Glossata</taxon>
        <taxon>Ditrysia</taxon>
        <taxon>Bombycoidea</taxon>
        <taxon>Bombycidae</taxon>
        <taxon>Bombycinae</taxon>
        <taxon>Bombyx</taxon>
    </lineage>
</organism>
<feature type="region of interest" description="Disordered" evidence="1">
    <location>
        <begin position="1"/>
        <end position="55"/>
    </location>
</feature>
<proteinExistence type="predicted"/>
<dbReference type="RefSeq" id="XP_028033736.1">
    <property type="nucleotide sequence ID" value="XM_028177935.1"/>
</dbReference>